<accession>A0ACB6ZLK4</accession>
<proteinExistence type="predicted"/>
<comment type="caution">
    <text evidence="1">The sequence shown here is derived from an EMBL/GenBank/DDBJ whole genome shotgun (WGS) entry which is preliminary data.</text>
</comment>
<name>A0ACB6ZLK4_THEGA</name>
<keyword evidence="2" id="KW-1185">Reference proteome</keyword>
<gene>
    <name evidence="1" type="ORF">BDM02DRAFT_1353133</name>
</gene>
<reference evidence="1" key="1">
    <citation type="submission" date="2019-10" db="EMBL/GenBank/DDBJ databases">
        <authorList>
            <consortium name="DOE Joint Genome Institute"/>
            <person name="Kuo A."/>
            <person name="Miyauchi S."/>
            <person name="Kiss E."/>
            <person name="Drula E."/>
            <person name="Kohler A."/>
            <person name="Sanchez-Garcia M."/>
            <person name="Andreopoulos B."/>
            <person name="Barry K.W."/>
            <person name="Bonito G."/>
            <person name="Buee M."/>
            <person name="Carver A."/>
            <person name="Chen C."/>
            <person name="Cichocki N."/>
            <person name="Clum A."/>
            <person name="Culley D."/>
            <person name="Crous P.W."/>
            <person name="Fauchery L."/>
            <person name="Girlanda M."/>
            <person name="Hayes R."/>
            <person name="Keri Z."/>
            <person name="Labutti K."/>
            <person name="Lipzen A."/>
            <person name="Lombard V."/>
            <person name="Magnuson J."/>
            <person name="Maillard F."/>
            <person name="Morin E."/>
            <person name="Murat C."/>
            <person name="Nolan M."/>
            <person name="Ohm R."/>
            <person name="Pangilinan J."/>
            <person name="Pereira M."/>
            <person name="Perotto S."/>
            <person name="Peter M."/>
            <person name="Riley R."/>
            <person name="Sitrit Y."/>
            <person name="Stielow B."/>
            <person name="Szollosi G."/>
            <person name="Zifcakova L."/>
            <person name="Stursova M."/>
            <person name="Spatafora J.W."/>
            <person name="Tedersoo L."/>
            <person name="Vaario L.-M."/>
            <person name="Yamada A."/>
            <person name="Yan M."/>
            <person name="Wang P."/>
            <person name="Xu J."/>
            <person name="Bruns T."/>
            <person name="Baldrian P."/>
            <person name="Vilgalys R."/>
            <person name="Henrissat B."/>
            <person name="Grigoriev I.V."/>
            <person name="Hibbett D."/>
            <person name="Nagy L.G."/>
            <person name="Martin F.M."/>
        </authorList>
    </citation>
    <scope>NUCLEOTIDE SEQUENCE</scope>
    <source>
        <strain evidence="1">P2</strain>
    </source>
</reference>
<evidence type="ECO:0000313" key="2">
    <source>
        <dbReference type="Proteomes" id="UP000886501"/>
    </source>
</evidence>
<protein>
    <submittedName>
        <fullName evidence="1">Uncharacterized protein</fullName>
    </submittedName>
</protein>
<organism evidence="1 2">
    <name type="scientific">Thelephora ganbajun</name>
    <name type="common">Ganba fungus</name>
    <dbReference type="NCBI Taxonomy" id="370292"/>
    <lineage>
        <taxon>Eukaryota</taxon>
        <taxon>Fungi</taxon>
        <taxon>Dikarya</taxon>
        <taxon>Basidiomycota</taxon>
        <taxon>Agaricomycotina</taxon>
        <taxon>Agaricomycetes</taxon>
        <taxon>Thelephorales</taxon>
        <taxon>Thelephoraceae</taxon>
        <taxon>Thelephora</taxon>
    </lineage>
</organism>
<sequence length="121" mass="13453">MTTTVRLKSSRQHKKVIKLSCLNCKTTRRLPAPPPPQDGADRPPDPESAMQLDGVGVEGKKCKRPKKAVYKQPFFERPEHILFRGNEMVVKTEDPSPHETTAQASESVRMETDAASIQIGS</sequence>
<reference evidence="1" key="2">
    <citation type="journal article" date="2020" name="Nat. Commun.">
        <title>Large-scale genome sequencing of mycorrhizal fungi provides insights into the early evolution of symbiotic traits.</title>
        <authorList>
            <person name="Miyauchi S."/>
            <person name="Kiss E."/>
            <person name="Kuo A."/>
            <person name="Drula E."/>
            <person name="Kohler A."/>
            <person name="Sanchez-Garcia M."/>
            <person name="Morin E."/>
            <person name="Andreopoulos B."/>
            <person name="Barry K.W."/>
            <person name="Bonito G."/>
            <person name="Buee M."/>
            <person name="Carver A."/>
            <person name="Chen C."/>
            <person name="Cichocki N."/>
            <person name="Clum A."/>
            <person name="Culley D."/>
            <person name="Crous P.W."/>
            <person name="Fauchery L."/>
            <person name="Girlanda M."/>
            <person name="Hayes R.D."/>
            <person name="Keri Z."/>
            <person name="LaButti K."/>
            <person name="Lipzen A."/>
            <person name="Lombard V."/>
            <person name="Magnuson J."/>
            <person name="Maillard F."/>
            <person name="Murat C."/>
            <person name="Nolan M."/>
            <person name="Ohm R.A."/>
            <person name="Pangilinan J."/>
            <person name="Pereira M.F."/>
            <person name="Perotto S."/>
            <person name="Peter M."/>
            <person name="Pfister S."/>
            <person name="Riley R."/>
            <person name="Sitrit Y."/>
            <person name="Stielow J.B."/>
            <person name="Szollosi G."/>
            <person name="Zifcakova L."/>
            <person name="Stursova M."/>
            <person name="Spatafora J.W."/>
            <person name="Tedersoo L."/>
            <person name="Vaario L.M."/>
            <person name="Yamada A."/>
            <person name="Yan M."/>
            <person name="Wang P."/>
            <person name="Xu J."/>
            <person name="Bruns T."/>
            <person name="Baldrian P."/>
            <person name="Vilgalys R."/>
            <person name="Dunand C."/>
            <person name="Henrissat B."/>
            <person name="Grigoriev I.V."/>
            <person name="Hibbett D."/>
            <person name="Nagy L.G."/>
            <person name="Martin F.M."/>
        </authorList>
    </citation>
    <scope>NUCLEOTIDE SEQUENCE</scope>
    <source>
        <strain evidence="1">P2</strain>
    </source>
</reference>
<evidence type="ECO:0000313" key="1">
    <source>
        <dbReference type="EMBL" id="KAF9650650.1"/>
    </source>
</evidence>
<dbReference type="Proteomes" id="UP000886501">
    <property type="component" value="Unassembled WGS sequence"/>
</dbReference>
<dbReference type="EMBL" id="MU117983">
    <property type="protein sequence ID" value="KAF9650650.1"/>
    <property type="molecule type" value="Genomic_DNA"/>
</dbReference>